<dbReference type="EMBL" id="AY815137">
    <property type="protein sequence ID" value="AAW26869.1"/>
    <property type="molecule type" value="mRNA"/>
</dbReference>
<dbReference type="AlphaFoldDB" id="Q5DBD7"/>
<reference evidence="1" key="1">
    <citation type="submission" date="2004-11" db="EMBL/GenBank/DDBJ databases">
        <title>The full-length cDNA sequences of Schistosoma japonicum genes.</title>
        <authorList>
            <person name="Han Z."/>
        </authorList>
    </citation>
    <scope>NUCLEOTIDE SEQUENCE</scope>
</reference>
<sequence length="111" mass="12836">MFTKRSTITHFNLEYHLKYYRLHDTISTHKITDCVLSPFLVQIVARFSMSSGRRRWLTWFRIGHGSADAYSLENFVLGSNSSLSEPCHLMLGLHNHGQKISPPSFWLLISP</sequence>
<protein>
    <submittedName>
        <fullName evidence="1">SJCHGC07412 protein</fullName>
    </submittedName>
</protein>
<organism evidence="1">
    <name type="scientific">Schistosoma japonicum</name>
    <name type="common">Blood fluke</name>
    <dbReference type="NCBI Taxonomy" id="6182"/>
    <lineage>
        <taxon>Eukaryota</taxon>
        <taxon>Metazoa</taxon>
        <taxon>Spiralia</taxon>
        <taxon>Lophotrochozoa</taxon>
        <taxon>Platyhelminthes</taxon>
        <taxon>Trematoda</taxon>
        <taxon>Digenea</taxon>
        <taxon>Strigeidida</taxon>
        <taxon>Schistosomatoidea</taxon>
        <taxon>Schistosomatidae</taxon>
        <taxon>Schistosoma</taxon>
    </lineage>
</organism>
<evidence type="ECO:0000313" key="1">
    <source>
        <dbReference type="EMBL" id="AAW26869.1"/>
    </source>
</evidence>
<reference evidence="1" key="2">
    <citation type="journal article" date="2006" name="PLoS Pathog.">
        <title>New perspectives on host-parasite interplay by comparative transcriptomic and proteomic analyses of Schistosoma japonicum.</title>
        <authorList>
            <person name="Liu F."/>
            <person name="Lu J."/>
            <person name="Hu W."/>
            <person name="Wang S.Y."/>
            <person name="Cui S.J."/>
            <person name="Chi M."/>
            <person name="Yan Q."/>
            <person name="Wang X.R."/>
            <person name="Song H.D."/>
            <person name="Xu X.N."/>
            <person name="Wang J.J."/>
            <person name="Zhang X.L."/>
            <person name="Zhang X."/>
            <person name="Wang Z.Q."/>
            <person name="Xue C.L."/>
            <person name="Brindley P.J."/>
            <person name="McManus D.P."/>
            <person name="Yang P.Y."/>
            <person name="Feng Z."/>
            <person name="Chen Z."/>
            <person name="Han Z.G."/>
        </authorList>
    </citation>
    <scope>NUCLEOTIDE SEQUENCE</scope>
</reference>
<name>Q5DBD7_SCHJA</name>
<proteinExistence type="evidence at transcript level"/>
<accession>Q5DBD7</accession>